<evidence type="ECO:0008006" key="5">
    <source>
        <dbReference type="Google" id="ProtNLM"/>
    </source>
</evidence>
<keyword evidence="2" id="KW-0472">Membrane</keyword>
<reference evidence="3" key="1">
    <citation type="submission" date="2016-03" db="EMBL/GenBank/DDBJ databases">
        <title>Draft genome sequence of Rosellinia necatrix.</title>
        <authorList>
            <person name="Kanematsu S."/>
        </authorList>
    </citation>
    <scope>NUCLEOTIDE SEQUENCE [LARGE SCALE GENOMIC DNA]</scope>
    <source>
        <strain evidence="3">W97</strain>
    </source>
</reference>
<dbReference type="Proteomes" id="UP000054516">
    <property type="component" value="Unassembled WGS sequence"/>
</dbReference>
<feature type="region of interest" description="Disordered" evidence="1">
    <location>
        <begin position="677"/>
        <end position="714"/>
    </location>
</feature>
<keyword evidence="2" id="KW-0812">Transmembrane</keyword>
<dbReference type="EMBL" id="DF977447">
    <property type="protein sequence ID" value="GAP90106.1"/>
    <property type="molecule type" value="Genomic_DNA"/>
</dbReference>
<dbReference type="AlphaFoldDB" id="A0A1W2TNZ4"/>
<keyword evidence="4" id="KW-1185">Reference proteome</keyword>
<gene>
    <name evidence="3" type="ORF">SAMD00023353_0203660</name>
</gene>
<sequence length="783" mass="86346">MEALKTEAWSAHDQTLQYKVRLGLWTNWSRGQVLGRTLTISRQDGNLLIAFTAFFIAFVGSRFWRIACFGLHRYHSTNDPRGAIHHQRQIILRNTVSADSAIALFSAMFWAWRHSSRLFLHVLPSFLAALFCLSAFTVAGGISSQISSSTGTEVLINGSACGIARDGALHGPERAHRSQMAKSALNYVQQCYTNSTGLMDCNAYAAERIPTYVSHDSPCPFNKSICRTDSANIHLDTGFVDSHHHLGVNAPQNERILFRQVVQCAPLVTDGYRIPYQSGGENYTLYDYGPSLWSYDKPEFTYKVKSVQRQYSHQPGDRPDTNYLLVSFSSYAWNGSTGSLSSDFVPRDEIWRTDADTFLIFLSGNGVIFAEPMNDTWYRAFDDDLVVGQPGNSAQTYRPTEAGSPLACAEQFQFCFGNSKRCGPLGGFVDASAGAFELLGVGREHVWDENTELVPGTTANAAASRFSWFALTLRYTVPSIADVFTESGPDALASTQTLAGGIQTKLPLDQWHSDITHSWAMIMAYWQATFVEIARGPTDPELVANKVAPADATQRQMCSNQKIRSTAYASFNFFALLFTYILGLVIVAISFSLEPLVDYLHRKWGHETYAHLEWTANGVLQLHRLMHDDGSEKALTWSHCTELVPTTSAKVPLAALDITDPTHPKLNRTATAIATALVSEPTPTPDGTEVGDAEDDSGTSTPPEIHTNEHRGGVTEVAREQSLHTVESDTQSLPSHIAEFLDDEIRTELDTTTTTNEDAAARTAVPSTQHPLQLRTNSRSATA</sequence>
<feature type="transmembrane region" description="Helical" evidence="2">
    <location>
        <begin position="571"/>
        <end position="593"/>
    </location>
</feature>
<keyword evidence="2" id="KW-1133">Transmembrane helix</keyword>
<dbReference type="OrthoDB" id="3540210at2759"/>
<feature type="compositionally biased region" description="Low complexity" evidence="1">
    <location>
        <begin position="750"/>
        <end position="764"/>
    </location>
</feature>
<evidence type="ECO:0000313" key="4">
    <source>
        <dbReference type="Proteomes" id="UP000054516"/>
    </source>
</evidence>
<protein>
    <recommendedName>
        <fullName evidence="5">Cytochrome p450 protein</fullName>
    </recommendedName>
</protein>
<proteinExistence type="predicted"/>
<feature type="compositionally biased region" description="Polar residues" evidence="1">
    <location>
        <begin position="765"/>
        <end position="783"/>
    </location>
</feature>
<feature type="transmembrane region" description="Helical" evidence="2">
    <location>
        <begin position="118"/>
        <end position="139"/>
    </location>
</feature>
<evidence type="ECO:0000313" key="3">
    <source>
        <dbReference type="EMBL" id="GAP90106.1"/>
    </source>
</evidence>
<accession>A0A1W2TNZ4</accession>
<organism evidence="3">
    <name type="scientific">Rosellinia necatrix</name>
    <name type="common">White root-rot fungus</name>
    <dbReference type="NCBI Taxonomy" id="77044"/>
    <lineage>
        <taxon>Eukaryota</taxon>
        <taxon>Fungi</taxon>
        <taxon>Dikarya</taxon>
        <taxon>Ascomycota</taxon>
        <taxon>Pezizomycotina</taxon>
        <taxon>Sordariomycetes</taxon>
        <taxon>Xylariomycetidae</taxon>
        <taxon>Xylariales</taxon>
        <taxon>Xylariaceae</taxon>
        <taxon>Rosellinia</taxon>
    </lineage>
</organism>
<feature type="transmembrane region" description="Helical" evidence="2">
    <location>
        <begin position="47"/>
        <end position="71"/>
    </location>
</feature>
<feature type="transmembrane region" description="Helical" evidence="2">
    <location>
        <begin position="91"/>
        <end position="112"/>
    </location>
</feature>
<evidence type="ECO:0000256" key="2">
    <source>
        <dbReference type="SAM" id="Phobius"/>
    </source>
</evidence>
<name>A0A1W2TNZ4_ROSNE</name>
<evidence type="ECO:0000256" key="1">
    <source>
        <dbReference type="SAM" id="MobiDB-lite"/>
    </source>
</evidence>
<feature type="region of interest" description="Disordered" evidence="1">
    <location>
        <begin position="744"/>
        <end position="783"/>
    </location>
</feature>
<dbReference type="OMA" id="VACQEMV"/>